<dbReference type="PANTHER" id="PTHR30176">
    <property type="entry name" value="FERREDOXIN-TYPE PROTEIN NAPH"/>
    <property type="match status" value="1"/>
</dbReference>
<dbReference type="STRING" id="1420916.AU14_00350"/>
<dbReference type="HOGENOM" id="CLU_1538268_0_0_6"/>
<feature type="transmembrane region" description="Helical" evidence="7">
    <location>
        <begin position="21"/>
        <end position="41"/>
    </location>
</feature>
<keyword evidence="7" id="KW-0812">Transmembrane</keyword>
<keyword evidence="5" id="KW-0408">Iron</keyword>
<dbReference type="InterPro" id="IPR017896">
    <property type="entry name" value="4Fe4S_Fe-S-bd"/>
</dbReference>
<evidence type="ECO:0000313" key="9">
    <source>
        <dbReference type="EMBL" id="AHI29890.1"/>
    </source>
</evidence>
<keyword evidence="6" id="KW-0411">Iron-sulfur</keyword>
<name>W5YLJ6_9GAMM</name>
<keyword evidence="7" id="KW-0472">Membrane</keyword>
<evidence type="ECO:0000256" key="1">
    <source>
        <dbReference type="ARBA" id="ARBA00022448"/>
    </source>
</evidence>
<dbReference type="Proteomes" id="UP000061489">
    <property type="component" value="Chromosome"/>
</dbReference>
<dbReference type="AlphaFoldDB" id="W5YLJ6"/>
<dbReference type="KEGG" id="msx:AU14_00350"/>
<gene>
    <name evidence="9" type="ORF">AU14_00350</name>
</gene>
<feature type="domain" description="4Fe-4S ferredoxin-type" evidence="8">
    <location>
        <begin position="75"/>
        <end position="106"/>
    </location>
</feature>
<evidence type="ECO:0000256" key="5">
    <source>
        <dbReference type="ARBA" id="ARBA00023004"/>
    </source>
</evidence>
<keyword evidence="1" id="KW-0813">Transport</keyword>
<protein>
    <recommendedName>
        <fullName evidence="8">4Fe-4S ferredoxin-type domain-containing protein</fullName>
    </recommendedName>
</protein>
<evidence type="ECO:0000256" key="6">
    <source>
        <dbReference type="ARBA" id="ARBA00023014"/>
    </source>
</evidence>
<evidence type="ECO:0000256" key="4">
    <source>
        <dbReference type="ARBA" id="ARBA00022982"/>
    </source>
</evidence>
<dbReference type="PANTHER" id="PTHR30176:SF3">
    <property type="entry name" value="FERREDOXIN-TYPE PROTEIN NAPH"/>
    <property type="match status" value="1"/>
</dbReference>
<evidence type="ECO:0000256" key="3">
    <source>
        <dbReference type="ARBA" id="ARBA00022723"/>
    </source>
</evidence>
<keyword evidence="3" id="KW-0479">Metal-binding</keyword>
<proteinExistence type="predicted"/>
<dbReference type="GO" id="GO:0005886">
    <property type="term" value="C:plasma membrane"/>
    <property type="evidence" value="ECO:0007669"/>
    <property type="project" value="TreeGrafter"/>
</dbReference>
<evidence type="ECO:0000259" key="8">
    <source>
        <dbReference type="Pfam" id="PF13746"/>
    </source>
</evidence>
<keyword evidence="2" id="KW-0004">4Fe-4S</keyword>
<dbReference type="SUPFAM" id="SSF54862">
    <property type="entry name" value="4Fe-4S ferredoxins"/>
    <property type="match status" value="1"/>
</dbReference>
<evidence type="ECO:0000313" key="10">
    <source>
        <dbReference type="Proteomes" id="UP000061489"/>
    </source>
</evidence>
<keyword evidence="10" id="KW-1185">Reference proteome</keyword>
<reference evidence="9 10" key="1">
    <citation type="journal article" date="2014" name="Genome Announc.">
        <title>Draft Genome Sequences of Marinobacter similis A3d10T and Marinobacter salarius R9SW1T.</title>
        <authorList>
            <person name="Ivanova E.P."/>
            <person name="Ng H.J."/>
            <person name="Webb H.K."/>
            <person name="Feng G."/>
            <person name="Oshima K."/>
            <person name="Hattori M."/>
            <person name="Ohkuma M."/>
            <person name="Sergeev A.F."/>
            <person name="Mikhailov V.V."/>
            <person name="Crawford R.J."/>
            <person name="Sawabe T."/>
        </authorList>
    </citation>
    <scope>NUCLEOTIDE SEQUENCE [LARGE SCALE GENOMIC DNA]</scope>
    <source>
        <strain evidence="9 10">A3d10</strain>
    </source>
</reference>
<evidence type="ECO:0000256" key="7">
    <source>
        <dbReference type="SAM" id="Phobius"/>
    </source>
</evidence>
<keyword evidence="4" id="KW-0249">Electron transport</keyword>
<dbReference type="EMBL" id="CP007151">
    <property type="protein sequence ID" value="AHI29890.1"/>
    <property type="molecule type" value="Genomic_DNA"/>
</dbReference>
<dbReference type="InterPro" id="IPR051684">
    <property type="entry name" value="Electron_Trans/Redox"/>
</dbReference>
<dbReference type="Pfam" id="PF13746">
    <property type="entry name" value="Fer4_18"/>
    <property type="match status" value="1"/>
</dbReference>
<organism evidence="9 10">
    <name type="scientific">Marinobacter similis</name>
    <dbReference type="NCBI Taxonomy" id="1420916"/>
    <lineage>
        <taxon>Bacteria</taxon>
        <taxon>Pseudomonadati</taxon>
        <taxon>Pseudomonadota</taxon>
        <taxon>Gammaproteobacteria</taxon>
        <taxon>Pseudomonadales</taxon>
        <taxon>Marinobacteraceae</taxon>
        <taxon>Marinobacter</taxon>
    </lineage>
</organism>
<dbReference type="GO" id="GO:0051539">
    <property type="term" value="F:4 iron, 4 sulfur cluster binding"/>
    <property type="evidence" value="ECO:0007669"/>
    <property type="project" value="UniProtKB-KW"/>
</dbReference>
<keyword evidence="7" id="KW-1133">Transmembrane helix</keyword>
<dbReference type="GO" id="GO:0046872">
    <property type="term" value="F:metal ion binding"/>
    <property type="evidence" value="ECO:0007669"/>
    <property type="project" value="UniProtKB-KW"/>
</dbReference>
<evidence type="ECO:0000256" key="2">
    <source>
        <dbReference type="ARBA" id="ARBA00022485"/>
    </source>
</evidence>
<feature type="transmembrane region" description="Helical" evidence="7">
    <location>
        <begin position="53"/>
        <end position="72"/>
    </location>
</feature>
<accession>W5YLJ6</accession>
<sequence>MKLDQAPGSGSKLFKKSAKHTVWMLIALATGLTFVGYFYPIRELIADIFTLQANGWAYFWVAFFTVATYLNAGWMREQVCLYMCPYARFQSVMFDPDTRVVSYDPTGASLVAGVRKVWIRPRLAWVTALTAVSVSRSAPPASTFAMAFNMSALAARCASTPATRSWIRWTTREA</sequence>